<accession>A0ACC3CDR0</accession>
<evidence type="ECO:0000313" key="2">
    <source>
        <dbReference type="Proteomes" id="UP000798662"/>
    </source>
</evidence>
<keyword evidence="2" id="KW-1185">Reference proteome</keyword>
<gene>
    <name evidence="1" type="ORF">I4F81_010885</name>
</gene>
<dbReference type="EMBL" id="CM020620">
    <property type="protein sequence ID" value="KAK1868396.1"/>
    <property type="molecule type" value="Genomic_DNA"/>
</dbReference>
<dbReference type="Proteomes" id="UP000798662">
    <property type="component" value="Chromosome 3"/>
</dbReference>
<name>A0ACC3CDR0_PYRYE</name>
<protein>
    <submittedName>
        <fullName evidence="1">Uncharacterized protein</fullName>
    </submittedName>
</protein>
<organism evidence="1 2">
    <name type="scientific">Pyropia yezoensis</name>
    <name type="common">Susabi-nori</name>
    <name type="synonym">Porphyra yezoensis</name>
    <dbReference type="NCBI Taxonomy" id="2788"/>
    <lineage>
        <taxon>Eukaryota</taxon>
        <taxon>Rhodophyta</taxon>
        <taxon>Bangiophyceae</taxon>
        <taxon>Bangiales</taxon>
        <taxon>Bangiaceae</taxon>
        <taxon>Pyropia</taxon>
    </lineage>
</organism>
<proteinExistence type="predicted"/>
<comment type="caution">
    <text evidence="1">The sequence shown here is derived from an EMBL/GenBank/DDBJ whole genome shotgun (WGS) entry which is preliminary data.</text>
</comment>
<reference evidence="1" key="1">
    <citation type="submission" date="2019-11" db="EMBL/GenBank/DDBJ databases">
        <title>Nori genome reveals adaptations in red seaweeds to the harsh intertidal environment.</title>
        <authorList>
            <person name="Wang D."/>
            <person name="Mao Y."/>
        </authorList>
    </citation>
    <scope>NUCLEOTIDE SEQUENCE</scope>
    <source>
        <tissue evidence="1">Gametophyte</tissue>
    </source>
</reference>
<evidence type="ECO:0000313" key="1">
    <source>
        <dbReference type="EMBL" id="KAK1868396.1"/>
    </source>
</evidence>
<sequence>MGLLVTVVRQAAENGSLSPGSKALIAVGGVLVVVLFLSILRTIIVRRGAWPWQPRPTPTPLQGPGGRPLTAAAADNPSSPHPVWAIRRCLGLPPTAAAAAAAAAASANGGMAVSPPPAAQPPPELKAVRDAIVGGTEPACPVEASRRTCAVCLNRLSMDGGERPAAGAASPWVCTLRCGHDFHAACVTRWAAREGAAASCPVCRKGVVGGGGGGRAMERRRGMLW</sequence>